<dbReference type="OrthoDB" id="123077at2"/>
<protein>
    <submittedName>
        <fullName evidence="1">Uncharacterized protein</fullName>
    </submittedName>
</protein>
<dbReference type="RefSeq" id="WP_089407863.1">
    <property type="nucleotide sequence ID" value="NZ_FZOU01000002.1"/>
</dbReference>
<gene>
    <name evidence="1" type="ORF">SAMN05421770_102374</name>
</gene>
<dbReference type="Proteomes" id="UP000198356">
    <property type="component" value="Unassembled WGS sequence"/>
</dbReference>
<dbReference type="AlphaFoldDB" id="A0A239HFH4"/>
<organism evidence="1 2">
    <name type="scientific">Granulicella rosea</name>
    <dbReference type="NCBI Taxonomy" id="474952"/>
    <lineage>
        <taxon>Bacteria</taxon>
        <taxon>Pseudomonadati</taxon>
        <taxon>Acidobacteriota</taxon>
        <taxon>Terriglobia</taxon>
        <taxon>Terriglobales</taxon>
        <taxon>Acidobacteriaceae</taxon>
        <taxon>Granulicella</taxon>
    </lineage>
</organism>
<dbReference type="EMBL" id="FZOU01000002">
    <property type="protein sequence ID" value="SNS79891.1"/>
    <property type="molecule type" value="Genomic_DNA"/>
</dbReference>
<evidence type="ECO:0000313" key="1">
    <source>
        <dbReference type="EMBL" id="SNS79891.1"/>
    </source>
</evidence>
<keyword evidence="2" id="KW-1185">Reference proteome</keyword>
<accession>A0A239HFH4</accession>
<name>A0A239HFH4_9BACT</name>
<proteinExistence type="predicted"/>
<evidence type="ECO:0000313" key="2">
    <source>
        <dbReference type="Proteomes" id="UP000198356"/>
    </source>
</evidence>
<reference evidence="1 2" key="1">
    <citation type="submission" date="2017-06" db="EMBL/GenBank/DDBJ databases">
        <authorList>
            <person name="Kim H.J."/>
            <person name="Triplett B.A."/>
        </authorList>
    </citation>
    <scope>NUCLEOTIDE SEQUENCE [LARGE SCALE GENOMIC DNA]</scope>
    <source>
        <strain evidence="1 2">DSM 18704</strain>
    </source>
</reference>
<sequence>MPLSGEAIRTMNYVDDISVTLRRILTTMPSLSEEERQRVAEHIKSADPSYESVITALSAK</sequence>